<feature type="compositionally biased region" description="Acidic residues" evidence="1">
    <location>
        <begin position="593"/>
        <end position="602"/>
    </location>
</feature>
<keyword evidence="4" id="KW-0378">Hydrolase</keyword>
<feature type="transmembrane region" description="Helical" evidence="2">
    <location>
        <begin position="413"/>
        <end position="435"/>
    </location>
</feature>
<sequence length="602" mass="63435">MAASLVALVLAGYGAAQSASPSWRNPNITTSFADRVSLSEAALNAAVDRLSGGGQFNGEQFGFPGNLYSQMAQFDIATNQTKYQSTVDQYLTLVSQSRKNFTDTYVSTNYGLNYGYAAAKAYQAYHDSKFLDYAVQSWWFGRTRTITQDVLDAGGKLAAKNFTVTQVCKKATMLGAVMWDSEVNEPSIAGIATGSFLILSATLAEATSDPVYLQAATNSADFIRTQLYNPRNIVQPFMSARQNTTGCQIAGDIDPTDSGLMIEGLSILYSITKDATTQNLLSDLLVAAIPNSIWQDGNGVLDYKGGGSLNLVQGLGAAYARNATNSTLHQYIGAYLGVQFNAVTQLATSDGTNIYGKSWSGPPTSTFSGRNQTFALGALLSAIPVGSPSDPSSSPPSSSPPPSSPKSKTSTGAIVGGVIGGLLAIAAVVALLWFLRRRRGRRGDTSPLTIEDSPQSAAVLQPFLGVPSSNDPPSTKDYGSTVPAASIAASISGSASGFGGSTSTSSQPPLPAVVSSQSRQPQALQPKRRAQAPSTTSPPLDTSPSISDMRSVNTAPVAAAPANPRQDSGDGQNLPTEQLVRLLNQRLQNRQWDEEERPPDYM</sequence>
<proteinExistence type="predicted"/>
<dbReference type="AlphaFoldDB" id="A0AAW0DL46"/>
<feature type="region of interest" description="Disordered" evidence="1">
    <location>
        <begin position="494"/>
        <end position="602"/>
    </location>
</feature>
<dbReference type="EMBL" id="JAWWNJ010000006">
    <property type="protein sequence ID" value="KAK7053556.1"/>
    <property type="molecule type" value="Genomic_DNA"/>
</dbReference>
<evidence type="ECO:0000256" key="2">
    <source>
        <dbReference type="SAM" id="Phobius"/>
    </source>
</evidence>
<name>A0AAW0DL46_9AGAR</name>
<reference evidence="4 5" key="1">
    <citation type="journal article" date="2024" name="J Genomics">
        <title>Draft genome sequencing and assembly of Favolaschia claudopus CIRM-BRFM 2984 isolated from oak limbs.</title>
        <authorList>
            <person name="Navarro D."/>
            <person name="Drula E."/>
            <person name="Chaduli D."/>
            <person name="Cazenave R."/>
            <person name="Ahrendt S."/>
            <person name="Wang J."/>
            <person name="Lipzen A."/>
            <person name="Daum C."/>
            <person name="Barry K."/>
            <person name="Grigoriev I.V."/>
            <person name="Favel A."/>
            <person name="Rosso M.N."/>
            <person name="Martin F."/>
        </authorList>
    </citation>
    <scope>NUCLEOTIDE SEQUENCE [LARGE SCALE GENOMIC DNA]</scope>
    <source>
        <strain evidence="4 5">CIRM-BRFM 2984</strain>
    </source>
</reference>
<dbReference type="Proteomes" id="UP001362999">
    <property type="component" value="Unassembled WGS sequence"/>
</dbReference>
<keyword evidence="2" id="KW-1133">Transmembrane helix</keyword>
<dbReference type="PANTHER" id="PTHR16861:SF4">
    <property type="entry name" value="SH3 DOMAIN PROTEIN (AFU_ORTHOLOGUE AFUA_1G13610)"/>
    <property type="match status" value="1"/>
</dbReference>
<organism evidence="4 5">
    <name type="scientific">Favolaschia claudopus</name>
    <dbReference type="NCBI Taxonomy" id="2862362"/>
    <lineage>
        <taxon>Eukaryota</taxon>
        <taxon>Fungi</taxon>
        <taxon>Dikarya</taxon>
        <taxon>Basidiomycota</taxon>
        <taxon>Agaricomycotina</taxon>
        <taxon>Agaricomycetes</taxon>
        <taxon>Agaricomycetidae</taxon>
        <taxon>Agaricales</taxon>
        <taxon>Marasmiineae</taxon>
        <taxon>Mycenaceae</taxon>
        <taxon>Favolaschia</taxon>
    </lineage>
</organism>
<feature type="compositionally biased region" description="Polar residues" evidence="1">
    <location>
        <begin position="514"/>
        <end position="523"/>
    </location>
</feature>
<evidence type="ECO:0000256" key="1">
    <source>
        <dbReference type="SAM" id="MobiDB-lite"/>
    </source>
</evidence>
<dbReference type="InterPro" id="IPR008928">
    <property type="entry name" value="6-hairpin_glycosidase_sf"/>
</dbReference>
<dbReference type="Gene3D" id="1.50.10.20">
    <property type="match status" value="1"/>
</dbReference>
<feature type="chain" id="PRO_5043844282" evidence="3">
    <location>
        <begin position="19"/>
        <end position="602"/>
    </location>
</feature>
<accession>A0AAW0DL46</accession>
<feature type="compositionally biased region" description="Low complexity" evidence="1">
    <location>
        <begin position="578"/>
        <end position="590"/>
    </location>
</feature>
<comment type="caution">
    <text evidence="4">The sequence shown here is derived from an EMBL/GenBank/DDBJ whole genome shotgun (WGS) entry which is preliminary data.</text>
</comment>
<dbReference type="GO" id="GO:0005975">
    <property type="term" value="P:carbohydrate metabolic process"/>
    <property type="evidence" value="ECO:0007669"/>
    <property type="project" value="InterPro"/>
</dbReference>
<feature type="compositionally biased region" description="Polar residues" evidence="1">
    <location>
        <begin position="565"/>
        <end position="576"/>
    </location>
</feature>
<evidence type="ECO:0000313" key="5">
    <source>
        <dbReference type="Proteomes" id="UP001362999"/>
    </source>
</evidence>
<keyword evidence="3" id="KW-0732">Signal</keyword>
<protein>
    <submittedName>
        <fullName evidence="4">Glycoside hydrolase family 76 protein</fullName>
    </submittedName>
</protein>
<evidence type="ECO:0000313" key="4">
    <source>
        <dbReference type="EMBL" id="KAK7053556.1"/>
    </source>
</evidence>
<keyword evidence="2" id="KW-0812">Transmembrane</keyword>
<dbReference type="GO" id="GO:0016787">
    <property type="term" value="F:hydrolase activity"/>
    <property type="evidence" value="ECO:0007669"/>
    <property type="project" value="UniProtKB-KW"/>
</dbReference>
<feature type="compositionally biased region" description="Low complexity" evidence="1">
    <location>
        <begin position="533"/>
        <end position="545"/>
    </location>
</feature>
<dbReference type="PANTHER" id="PTHR16861">
    <property type="entry name" value="GLYCOPROTEIN 38"/>
    <property type="match status" value="1"/>
</dbReference>
<feature type="region of interest" description="Disordered" evidence="1">
    <location>
        <begin position="385"/>
        <end position="410"/>
    </location>
</feature>
<keyword evidence="5" id="KW-1185">Reference proteome</keyword>
<feature type="compositionally biased region" description="Pro residues" evidence="1">
    <location>
        <begin position="393"/>
        <end position="404"/>
    </location>
</feature>
<feature type="compositionally biased region" description="Low complexity" evidence="1">
    <location>
        <begin position="552"/>
        <end position="564"/>
    </location>
</feature>
<dbReference type="SUPFAM" id="SSF48208">
    <property type="entry name" value="Six-hairpin glycosidases"/>
    <property type="match status" value="1"/>
</dbReference>
<feature type="signal peptide" evidence="3">
    <location>
        <begin position="1"/>
        <end position="18"/>
    </location>
</feature>
<feature type="compositionally biased region" description="Low complexity" evidence="1">
    <location>
        <begin position="494"/>
        <end position="506"/>
    </location>
</feature>
<keyword evidence="2" id="KW-0472">Membrane</keyword>
<gene>
    <name evidence="4" type="ORF">R3P38DRAFT_3254109</name>
</gene>
<evidence type="ECO:0000256" key="3">
    <source>
        <dbReference type="SAM" id="SignalP"/>
    </source>
</evidence>